<keyword evidence="2" id="KW-0285">Flavoprotein</keyword>
<dbReference type="PRINTS" id="PR00420">
    <property type="entry name" value="RNGMNOXGNASE"/>
</dbReference>
<name>A0A556ALU3_9BURK</name>
<dbReference type="EMBL" id="VLTJ01000026">
    <property type="protein sequence ID" value="TSH93858.1"/>
    <property type="molecule type" value="Genomic_DNA"/>
</dbReference>
<keyword evidence="8" id="KW-1185">Reference proteome</keyword>
<dbReference type="PANTHER" id="PTHR13789">
    <property type="entry name" value="MONOOXYGENASE"/>
    <property type="match status" value="1"/>
</dbReference>
<protein>
    <submittedName>
        <fullName evidence="7">Monooxygenase</fullName>
    </submittedName>
</protein>
<evidence type="ECO:0000313" key="7">
    <source>
        <dbReference type="EMBL" id="TSH93858.1"/>
    </source>
</evidence>
<evidence type="ECO:0000259" key="6">
    <source>
        <dbReference type="Pfam" id="PF01494"/>
    </source>
</evidence>
<organism evidence="7 8">
    <name type="scientific">Verticiella sediminum</name>
    <dbReference type="NCBI Taxonomy" id="1247510"/>
    <lineage>
        <taxon>Bacteria</taxon>
        <taxon>Pseudomonadati</taxon>
        <taxon>Pseudomonadota</taxon>
        <taxon>Betaproteobacteria</taxon>
        <taxon>Burkholderiales</taxon>
        <taxon>Alcaligenaceae</taxon>
        <taxon>Verticiella</taxon>
    </lineage>
</organism>
<dbReference type="GO" id="GO:0071949">
    <property type="term" value="F:FAD binding"/>
    <property type="evidence" value="ECO:0007669"/>
    <property type="project" value="InterPro"/>
</dbReference>
<dbReference type="InterPro" id="IPR036188">
    <property type="entry name" value="FAD/NAD-bd_sf"/>
</dbReference>
<dbReference type="OrthoDB" id="8591538at2"/>
<comment type="caution">
    <text evidence="7">The sequence shown here is derived from an EMBL/GenBank/DDBJ whole genome shotgun (WGS) entry which is preliminary data.</text>
</comment>
<keyword evidence="5 7" id="KW-0503">Monooxygenase</keyword>
<dbReference type="RefSeq" id="WP_143948759.1">
    <property type="nucleotide sequence ID" value="NZ_BAABMB010000006.1"/>
</dbReference>
<evidence type="ECO:0000256" key="4">
    <source>
        <dbReference type="ARBA" id="ARBA00023002"/>
    </source>
</evidence>
<dbReference type="Proteomes" id="UP000318405">
    <property type="component" value="Unassembled WGS sequence"/>
</dbReference>
<dbReference type="InterPro" id="IPR002938">
    <property type="entry name" value="FAD-bd"/>
</dbReference>
<dbReference type="SUPFAM" id="SSF54373">
    <property type="entry name" value="FAD-linked reductases, C-terminal domain"/>
    <property type="match status" value="1"/>
</dbReference>
<evidence type="ECO:0000256" key="2">
    <source>
        <dbReference type="ARBA" id="ARBA00022630"/>
    </source>
</evidence>
<sequence>MNKSRIGIVGAGIGGLAAALALLRRGFDVQVYEQASELGEIGAGVQITPNGSKVLMELGLTDEIMAIGTRTQGKDNYLWNTGQKSTFMQLGDRANEQYGSPYLTFHRADLHAMLLKAVLALKPDAVLLDKRCDGIAQTAAGVQIRFSDGSSAEEPVLVGADGIHSRVRQALFGPDSPEFTGCIAWRGLIPAAPIEGAVNLRGGSMWLGPTAHIVTYPVRQGALLNFIAMVDRDDWLSESWTEAGTVEECLGDLAGWHPTVQLMVRNIAIPYKWALRVREPLDAWSVGRITLLGDACHSTLPFLSQGANMAIEDSLVLARCLCQDDEPELALRRYEAARRPRTARITRTSAEQLRRVHNPELADPASAQRYIEREWASQRVDDRYGWVYGYDAGTVAITQGLELPPAVAPASRPA</sequence>
<keyword evidence="4" id="KW-0560">Oxidoreductase</keyword>
<dbReference type="InterPro" id="IPR050493">
    <property type="entry name" value="FAD-dep_Monooxygenase_BioMet"/>
</dbReference>
<evidence type="ECO:0000256" key="3">
    <source>
        <dbReference type="ARBA" id="ARBA00022827"/>
    </source>
</evidence>
<feature type="domain" description="FAD-binding" evidence="6">
    <location>
        <begin position="6"/>
        <end position="348"/>
    </location>
</feature>
<keyword evidence="3" id="KW-0274">FAD</keyword>
<proteinExistence type="predicted"/>
<evidence type="ECO:0000256" key="1">
    <source>
        <dbReference type="ARBA" id="ARBA00001974"/>
    </source>
</evidence>
<comment type="cofactor">
    <cofactor evidence="1">
        <name>FAD</name>
        <dbReference type="ChEBI" id="CHEBI:57692"/>
    </cofactor>
</comment>
<dbReference type="PANTHER" id="PTHR13789:SF318">
    <property type="entry name" value="GERANYLGERANYL DIPHOSPHATE REDUCTASE"/>
    <property type="match status" value="1"/>
</dbReference>
<evidence type="ECO:0000256" key="5">
    <source>
        <dbReference type="ARBA" id="ARBA00023033"/>
    </source>
</evidence>
<gene>
    <name evidence="7" type="ORF">FOZ76_13285</name>
</gene>
<accession>A0A556ALU3</accession>
<evidence type="ECO:0000313" key="8">
    <source>
        <dbReference type="Proteomes" id="UP000318405"/>
    </source>
</evidence>
<dbReference type="Pfam" id="PF01494">
    <property type="entry name" value="FAD_binding_3"/>
    <property type="match status" value="1"/>
</dbReference>
<dbReference type="SUPFAM" id="SSF51905">
    <property type="entry name" value="FAD/NAD(P)-binding domain"/>
    <property type="match status" value="1"/>
</dbReference>
<reference evidence="7 8" key="1">
    <citation type="submission" date="2019-07" db="EMBL/GenBank/DDBJ databases">
        <title>Qingshengfaniella alkalisoli gen. nov., sp. nov., isolated from saline soil.</title>
        <authorList>
            <person name="Xu L."/>
            <person name="Huang X.-X."/>
            <person name="Sun J.-Q."/>
        </authorList>
    </citation>
    <scope>NUCLEOTIDE SEQUENCE [LARGE SCALE GENOMIC DNA]</scope>
    <source>
        <strain evidence="7 8">DSM 27279</strain>
    </source>
</reference>
<dbReference type="GO" id="GO:0004497">
    <property type="term" value="F:monooxygenase activity"/>
    <property type="evidence" value="ECO:0007669"/>
    <property type="project" value="UniProtKB-KW"/>
</dbReference>
<dbReference type="Gene3D" id="3.50.50.60">
    <property type="entry name" value="FAD/NAD(P)-binding domain"/>
    <property type="match status" value="1"/>
</dbReference>
<dbReference type="AlphaFoldDB" id="A0A556ALU3"/>